<protein>
    <recommendedName>
        <fullName evidence="3">Cas12f1-like TNB domain-containing protein</fullName>
    </recommendedName>
</protein>
<evidence type="ECO:0000256" key="1">
    <source>
        <dbReference type="ARBA" id="ARBA00023125"/>
    </source>
</evidence>
<accession>A0A1X2GBE7</accession>
<feature type="compositionally biased region" description="Basic and acidic residues" evidence="2">
    <location>
        <begin position="55"/>
        <end position="77"/>
    </location>
</feature>
<sequence>MARTKQGRKRRQNTPEVESDRTQLVPIEEEAGPSTSRPVKRQRRNKTRNVTKRRQNADEKAEKRTGRDERSLAIDRQRRSRRPCPTCIKNGNIESSLTHSRSSSRLCPYRIPSQRAQGNQLLGGKKTKTLTIKHGLYPLLKSLRNAEKEILMGGLQAVVDFNRRVLICSHLFILDYFNSRLTNGLDIPLVFLDYRFVNGVFQLVIGRSWSNNSLFTEEVRQHIEESFATFLIQHPNVHCPLVPSTVRGKRPIGFSKILTSTARTYASSMVNHVVEGFDQAYIGYLQARLARSIPELNRFQVGALADFVFDTCAQNQDFEPVWPTINVEDSIDHAMVDAKVDTALNELIDETWDRWTQLAIRIEQEGPLTQQDADEDNQDDEDNQEEVDNLSVSTATAMSIDTISTLGISRLDVATGPYTLPPLADPSLSTDNAIRSQVPPSVSITTTTITRYPHLFIKILFDVLCSLERLNEDQHTAPAPQTSVHWNWTHHQLSGMHDWSYLNHHQRSKLVRGISKSINNNTPVDIERLPRVFSQQSRQQVTTLVAETQRALAAGTFSSEAYLVSPKVRLFSVLPTPSLTRKFIQVSHDSLGEIMRHFGLEHYAVPQAIRPVAGQVHDNFKILNLKRIHSGRGIFLNQLYTDGYSVCVPFKKMSGASIGQPLRLTDISPVAMQQMDVWGIDPGVTDIFVASNSSDPRAYLSPADLPDEPLLATPPNPRHQIRRFSSAEYYVKAGYRKTVANIKAWKQQHGITEIESSFGSPKTSVRQNITAYITEKLRHLDRLLLFYGQDIQQLRFLNYRGAQLVNHDLVKIFVDGGRKYGSHASNYNSHDTYMSRLNEDGSFKSRRRQHAHPSPLQPSETRNGKWRPLPFQPSTQIPLLCIGDGKFGRRRFNKKPLGLANRFKKVVRLAQRQFPILVVDADEAFSSKVCSKCGKKTLTNVTVDGGESKLHAVQCCETCSTVWQRDCNASRNIHALSHFAALGVKPLVFTPQDQEQADPSTTSPPDAQPNQPTPT</sequence>
<evidence type="ECO:0000259" key="3">
    <source>
        <dbReference type="Pfam" id="PF07282"/>
    </source>
</evidence>
<proteinExistence type="predicted"/>
<reference evidence="4 5" key="1">
    <citation type="submission" date="2016-07" db="EMBL/GenBank/DDBJ databases">
        <title>Pervasive Adenine N6-methylation of Active Genes in Fungi.</title>
        <authorList>
            <consortium name="DOE Joint Genome Institute"/>
            <person name="Mondo S.J."/>
            <person name="Dannebaum R.O."/>
            <person name="Kuo R.C."/>
            <person name="Labutti K."/>
            <person name="Haridas S."/>
            <person name="Kuo A."/>
            <person name="Salamov A."/>
            <person name="Ahrendt S.R."/>
            <person name="Lipzen A."/>
            <person name="Sullivan W."/>
            <person name="Andreopoulos W.B."/>
            <person name="Clum A."/>
            <person name="Lindquist E."/>
            <person name="Daum C."/>
            <person name="Ramamoorthy G.K."/>
            <person name="Gryganskyi A."/>
            <person name="Culley D."/>
            <person name="Magnuson J.K."/>
            <person name="James T.Y."/>
            <person name="O'Malley M.A."/>
            <person name="Stajich J.E."/>
            <person name="Spatafora J.W."/>
            <person name="Visel A."/>
            <person name="Grigoriev I.V."/>
        </authorList>
    </citation>
    <scope>NUCLEOTIDE SEQUENCE [LARGE SCALE GENOMIC DNA]</scope>
    <source>
        <strain evidence="4 5">NRRL 3301</strain>
    </source>
</reference>
<feature type="compositionally biased region" description="Basic residues" evidence="2">
    <location>
        <begin position="1"/>
        <end position="12"/>
    </location>
</feature>
<evidence type="ECO:0000256" key="2">
    <source>
        <dbReference type="SAM" id="MobiDB-lite"/>
    </source>
</evidence>
<feature type="region of interest" description="Disordered" evidence="2">
    <location>
        <begin position="842"/>
        <end position="870"/>
    </location>
</feature>
<name>A0A1X2GBE7_9FUNG</name>
<dbReference type="STRING" id="101127.A0A1X2GBE7"/>
<dbReference type="InterPro" id="IPR010095">
    <property type="entry name" value="Cas12f1-like_TNB"/>
</dbReference>
<dbReference type="Pfam" id="PF07282">
    <property type="entry name" value="Cas12f1-like_TNB"/>
    <property type="match status" value="1"/>
</dbReference>
<feature type="region of interest" description="Disordered" evidence="2">
    <location>
        <begin position="1"/>
        <end position="99"/>
    </location>
</feature>
<dbReference type="OrthoDB" id="2289518at2759"/>
<dbReference type="EMBL" id="MCGT01000027">
    <property type="protein sequence ID" value="ORX49066.1"/>
    <property type="molecule type" value="Genomic_DNA"/>
</dbReference>
<feature type="region of interest" description="Disordered" evidence="2">
    <location>
        <begin position="365"/>
        <end position="389"/>
    </location>
</feature>
<feature type="compositionally biased region" description="Basic residues" evidence="2">
    <location>
        <begin position="38"/>
        <end position="54"/>
    </location>
</feature>
<evidence type="ECO:0000313" key="5">
    <source>
        <dbReference type="Proteomes" id="UP000242146"/>
    </source>
</evidence>
<feature type="region of interest" description="Disordered" evidence="2">
    <location>
        <begin position="991"/>
        <end position="1015"/>
    </location>
</feature>
<dbReference type="Proteomes" id="UP000242146">
    <property type="component" value="Unassembled WGS sequence"/>
</dbReference>
<feature type="compositionally biased region" description="Acidic residues" evidence="2">
    <location>
        <begin position="372"/>
        <end position="388"/>
    </location>
</feature>
<keyword evidence="5" id="KW-1185">Reference proteome</keyword>
<dbReference type="GO" id="GO:0003677">
    <property type="term" value="F:DNA binding"/>
    <property type="evidence" value="ECO:0007669"/>
    <property type="project" value="UniProtKB-KW"/>
</dbReference>
<evidence type="ECO:0000313" key="4">
    <source>
        <dbReference type="EMBL" id="ORX49066.1"/>
    </source>
</evidence>
<feature type="domain" description="Cas12f1-like TNB" evidence="3">
    <location>
        <begin position="908"/>
        <end position="973"/>
    </location>
</feature>
<comment type="caution">
    <text evidence="4">The sequence shown here is derived from an EMBL/GenBank/DDBJ whole genome shotgun (WGS) entry which is preliminary data.</text>
</comment>
<organism evidence="4 5">
    <name type="scientific">Hesseltinella vesiculosa</name>
    <dbReference type="NCBI Taxonomy" id="101127"/>
    <lineage>
        <taxon>Eukaryota</taxon>
        <taxon>Fungi</taxon>
        <taxon>Fungi incertae sedis</taxon>
        <taxon>Mucoromycota</taxon>
        <taxon>Mucoromycotina</taxon>
        <taxon>Mucoromycetes</taxon>
        <taxon>Mucorales</taxon>
        <taxon>Cunninghamellaceae</taxon>
        <taxon>Hesseltinella</taxon>
    </lineage>
</organism>
<gene>
    <name evidence="4" type="ORF">DM01DRAFT_1385221</name>
</gene>
<dbReference type="AlphaFoldDB" id="A0A1X2GBE7"/>
<keyword evidence="1" id="KW-0238">DNA-binding</keyword>